<keyword evidence="3" id="KW-1185">Reference proteome</keyword>
<keyword evidence="1" id="KW-0812">Transmembrane</keyword>
<sequence>MNTKGVKQGLKPKDLINVGIFSAIYIIIVMAAAMLGYIPIFIPLLVVICPIVGGIPYMLYMTKVHCFGMVTIMGIIMGVLMGLGGMGLYALITGPLFGLLADLVLKSGGYHSPKKAVLSHGIFSMWLIGNYIPIVINRASYFDGLVQGYGQAYAETLMGYIPDWSLVVLLAGAFVFGIVGALLGKAIFHKHFERAGIV</sequence>
<gene>
    <name evidence="2" type="ORF">ADCFC_01230</name>
</gene>
<feature type="transmembrane region" description="Helical" evidence="1">
    <location>
        <begin position="66"/>
        <end position="83"/>
    </location>
</feature>
<dbReference type="AlphaFoldDB" id="A0A6F8SIP4"/>
<feature type="transmembrane region" description="Helical" evidence="1">
    <location>
        <begin position="15"/>
        <end position="34"/>
    </location>
</feature>
<protein>
    <submittedName>
        <fullName evidence="2">Membrane protein</fullName>
    </submittedName>
</protein>
<keyword evidence="1" id="KW-1133">Transmembrane helix</keyword>
<dbReference type="KEGG" id="ahat:ADCFC_02430"/>
<evidence type="ECO:0000256" key="1">
    <source>
        <dbReference type="SAM" id="Phobius"/>
    </source>
</evidence>
<proteinExistence type="predicted"/>
<dbReference type="InterPro" id="IPR011733">
    <property type="entry name" value="CHP02185_IM"/>
</dbReference>
<dbReference type="Pfam" id="PF09605">
    <property type="entry name" value="Trep_Strep"/>
    <property type="match status" value="1"/>
</dbReference>
<feature type="transmembrane region" description="Helical" evidence="1">
    <location>
        <begin position="117"/>
        <end position="136"/>
    </location>
</feature>
<dbReference type="EMBL" id="AP022829">
    <property type="protein sequence ID" value="BCA87624.1"/>
    <property type="molecule type" value="Genomic_DNA"/>
</dbReference>
<accession>A0A6F8SIP4</accession>
<feature type="transmembrane region" description="Helical" evidence="1">
    <location>
        <begin position="164"/>
        <end position="184"/>
    </location>
</feature>
<keyword evidence="1" id="KW-0472">Membrane</keyword>
<name>A0A6F8SIP4_9ACTN</name>
<feature type="transmembrane region" description="Helical" evidence="1">
    <location>
        <begin position="40"/>
        <end position="59"/>
    </location>
</feature>
<evidence type="ECO:0000313" key="2">
    <source>
        <dbReference type="EMBL" id="BCA87624.1"/>
    </source>
</evidence>
<dbReference type="RefSeq" id="WP_407925161.1">
    <property type="nucleotide sequence ID" value="NZ_AP022829.1"/>
</dbReference>
<dbReference type="Proteomes" id="UP000501727">
    <property type="component" value="Chromosome"/>
</dbReference>
<reference evidence="3" key="1">
    <citation type="journal article" date="2020" name="Microbiol. Resour. Announc.">
        <title>Complete Genome Sequence of Adlercreutzia sp. Strain 8CFCBH1, a Potent Producer of Equol, Isolated from Healthy Japanese Feces.</title>
        <authorList>
            <person name="Ogata Y."/>
            <person name="Sakamoto M."/>
            <person name="Ohkuma M."/>
            <person name="Hattori M."/>
            <person name="Suda W."/>
        </authorList>
    </citation>
    <scope>NUCLEOTIDE SEQUENCE [LARGE SCALE GENOMIC DNA]</scope>
    <source>
        <strain evidence="3">8CFCBH1</strain>
    </source>
</reference>
<evidence type="ECO:0000313" key="3">
    <source>
        <dbReference type="Proteomes" id="UP000501727"/>
    </source>
</evidence>
<reference evidence="3" key="2">
    <citation type="submission" date="2020-03" db="EMBL/GenBank/DDBJ databases">
        <title>Complete Genome Sequence of Adlercreutzia sp. strain 8CFCBH1 Producing Equol, Isolated from Healthy Japanese Feces.</title>
        <authorList>
            <person name="Ogata Y."/>
            <person name="Sakamoto M."/>
            <person name="Ohkuma M."/>
            <person name="Hattori M."/>
            <person name="Suda W."/>
        </authorList>
    </citation>
    <scope>NUCLEOTIDE SEQUENCE [LARGE SCALE GENOMIC DNA]</scope>
    <source>
        <strain evidence="3">8CFCBH1</strain>
    </source>
</reference>
<dbReference type="NCBIfam" id="TIGR02185">
    <property type="entry name" value="Trep_Strep"/>
    <property type="match status" value="1"/>
</dbReference>
<organism evidence="2 3">
    <name type="scientific">Adlercreutzia hattorii</name>
    <dbReference type="NCBI Taxonomy" id="2707299"/>
    <lineage>
        <taxon>Bacteria</taxon>
        <taxon>Bacillati</taxon>
        <taxon>Actinomycetota</taxon>
        <taxon>Coriobacteriia</taxon>
        <taxon>Eggerthellales</taxon>
        <taxon>Eggerthellaceae</taxon>
        <taxon>Adlercreutzia</taxon>
    </lineage>
</organism>